<dbReference type="AlphaFoldDB" id="A0A8S4PTW2"/>
<name>A0A8S4PTW2_OWEFU</name>
<keyword evidence="3" id="KW-0732">Signal</keyword>
<evidence type="ECO:0000256" key="3">
    <source>
        <dbReference type="SAM" id="SignalP"/>
    </source>
</evidence>
<sequence>MNMGSNLYLKLCILHVLLLVTDCGLEREEKKPETNIWKIVETLMSKNLLELLAGGIFTCLSMIFGVKQLKEKLRKKSEKIKKLKSDKEKLKDRVWNLELELEKKKQNQEGCYLM</sequence>
<accession>A0A8S4PTW2</accession>
<dbReference type="Proteomes" id="UP000749559">
    <property type="component" value="Unassembled WGS sequence"/>
</dbReference>
<evidence type="ECO:0000256" key="1">
    <source>
        <dbReference type="SAM" id="Coils"/>
    </source>
</evidence>
<feature type="signal peptide" evidence="3">
    <location>
        <begin position="1"/>
        <end position="23"/>
    </location>
</feature>
<feature type="chain" id="PRO_5035729780" evidence="3">
    <location>
        <begin position="24"/>
        <end position="114"/>
    </location>
</feature>
<keyword evidence="1" id="KW-0175">Coiled coil</keyword>
<protein>
    <submittedName>
        <fullName evidence="4">Uncharacterized protein</fullName>
    </submittedName>
</protein>
<feature type="transmembrane region" description="Helical" evidence="2">
    <location>
        <begin position="47"/>
        <end position="66"/>
    </location>
</feature>
<proteinExistence type="predicted"/>
<evidence type="ECO:0000256" key="2">
    <source>
        <dbReference type="SAM" id="Phobius"/>
    </source>
</evidence>
<comment type="caution">
    <text evidence="4">The sequence shown here is derived from an EMBL/GenBank/DDBJ whole genome shotgun (WGS) entry which is preliminary data.</text>
</comment>
<keyword evidence="2" id="KW-0472">Membrane</keyword>
<keyword evidence="2" id="KW-0812">Transmembrane</keyword>
<evidence type="ECO:0000313" key="4">
    <source>
        <dbReference type="EMBL" id="CAH1797588.1"/>
    </source>
</evidence>
<feature type="coiled-coil region" evidence="1">
    <location>
        <begin position="66"/>
        <end position="107"/>
    </location>
</feature>
<evidence type="ECO:0000313" key="5">
    <source>
        <dbReference type="Proteomes" id="UP000749559"/>
    </source>
</evidence>
<gene>
    <name evidence="4" type="ORF">OFUS_LOCUS21848</name>
</gene>
<keyword evidence="2" id="KW-1133">Transmembrane helix</keyword>
<organism evidence="4 5">
    <name type="scientific">Owenia fusiformis</name>
    <name type="common">Polychaete worm</name>
    <dbReference type="NCBI Taxonomy" id="6347"/>
    <lineage>
        <taxon>Eukaryota</taxon>
        <taxon>Metazoa</taxon>
        <taxon>Spiralia</taxon>
        <taxon>Lophotrochozoa</taxon>
        <taxon>Annelida</taxon>
        <taxon>Polychaeta</taxon>
        <taxon>Sedentaria</taxon>
        <taxon>Canalipalpata</taxon>
        <taxon>Sabellida</taxon>
        <taxon>Oweniida</taxon>
        <taxon>Oweniidae</taxon>
        <taxon>Owenia</taxon>
    </lineage>
</organism>
<keyword evidence="5" id="KW-1185">Reference proteome</keyword>
<dbReference type="EMBL" id="CAIIXF020000010">
    <property type="protein sequence ID" value="CAH1797588.1"/>
    <property type="molecule type" value="Genomic_DNA"/>
</dbReference>
<reference evidence="4" key="1">
    <citation type="submission" date="2022-03" db="EMBL/GenBank/DDBJ databases">
        <authorList>
            <person name="Martin C."/>
        </authorList>
    </citation>
    <scope>NUCLEOTIDE SEQUENCE</scope>
</reference>